<reference evidence="2" key="1">
    <citation type="submission" date="2009-01" db="EMBL/GenBank/DDBJ databases">
        <authorList>
            <person name="Qin X."/>
            <person name="Bachman B."/>
            <person name="Battles P."/>
            <person name="Bell A."/>
            <person name="Bess C."/>
            <person name="Bickham C."/>
            <person name="Chaboub L."/>
            <person name="Chen D."/>
            <person name="Coyle M."/>
            <person name="Deiros D.R."/>
            <person name="Dinh H."/>
            <person name="Forbes L."/>
            <person name="Fowler G."/>
            <person name="Francisco L."/>
            <person name="Fu Q."/>
            <person name="Gubbala S."/>
            <person name="Hale W."/>
            <person name="Han Y."/>
            <person name="Hemphill L."/>
            <person name="Highlander S.K."/>
            <person name="Hirani K."/>
            <person name="Hogues M."/>
            <person name="Jackson L."/>
            <person name="Jakkamsetti A."/>
            <person name="Javaid M."/>
            <person name="Jiang H."/>
            <person name="Korchina V."/>
            <person name="Kovar C."/>
            <person name="Lara F."/>
            <person name="Lee S."/>
            <person name="Mata R."/>
            <person name="Mathew T."/>
            <person name="Moen C."/>
            <person name="Morales K."/>
            <person name="Munidasa M."/>
            <person name="Nazareth L."/>
            <person name="Ngo R."/>
            <person name="Nguyen L."/>
            <person name="Okwuonu G."/>
            <person name="Ongeri F."/>
            <person name="Patil S."/>
            <person name="Petrosino J."/>
            <person name="Pham C."/>
            <person name="Pham P."/>
            <person name="Pu L.-L."/>
            <person name="Puazo M."/>
            <person name="Raj R."/>
            <person name="Reid J."/>
            <person name="Rouhana J."/>
            <person name="Saada N."/>
            <person name="Shang Y."/>
            <person name="Simmons D."/>
            <person name="Thornton R."/>
            <person name="Warren J."/>
            <person name="Weissenberger G."/>
            <person name="Zhang J."/>
            <person name="Zhang L."/>
            <person name="Zhou C."/>
            <person name="Zhu D."/>
            <person name="Muzny D."/>
            <person name="Worley K."/>
            <person name="Gibbs R."/>
        </authorList>
    </citation>
    <scope>NUCLEOTIDE SEQUENCE [LARGE SCALE GENOMIC DNA]</scope>
    <source>
        <strain evidence="2">DSM 44291</strain>
    </source>
</reference>
<accession>C0XTD1</accession>
<feature type="compositionally biased region" description="Pro residues" evidence="1">
    <location>
        <begin position="97"/>
        <end position="106"/>
    </location>
</feature>
<dbReference type="STRING" id="525263.HMPREF0298_1701"/>
<evidence type="ECO:0000313" key="3">
    <source>
        <dbReference type="Proteomes" id="UP000006196"/>
    </source>
</evidence>
<dbReference type="EMBL" id="ACHJ01000137">
    <property type="protein sequence ID" value="EEI16491.1"/>
    <property type="molecule type" value="Genomic_DNA"/>
</dbReference>
<dbReference type="AlphaFoldDB" id="C0XTD1"/>
<organism evidence="2 3">
    <name type="scientific">Corynebacterium lipophiloflavum (strain ATCC 700352 / DSM 44291 / CCUG 37336 / JCM 10383 / DMMZ 1944)</name>
    <dbReference type="NCBI Taxonomy" id="525263"/>
    <lineage>
        <taxon>Bacteria</taxon>
        <taxon>Bacillati</taxon>
        <taxon>Actinomycetota</taxon>
        <taxon>Actinomycetes</taxon>
        <taxon>Mycobacteriales</taxon>
        <taxon>Corynebacteriaceae</taxon>
        <taxon>Corynebacterium</taxon>
    </lineage>
</organism>
<feature type="compositionally biased region" description="Basic residues" evidence="1">
    <location>
        <begin position="37"/>
        <end position="49"/>
    </location>
</feature>
<name>C0XTD1_CORLD</name>
<sequence>MCVVSNSARYQYGQRPPPRRHGAPMPLLRISGWVKRGDRRSRRMQRHLQTRTSCNKSLLQRARSVHSSSAQRQTPPSAQSDPRQQLGTGPAPRRPATRPPTRPTPP</sequence>
<evidence type="ECO:0000313" key="2">
    <source>
        <dbReference type="EMBL" id="EEI16491.1"/>
    </source>
</evidence>
<feature type="region of interest" description="Disordered" evidence="1">
    <location>
        <begin position="1"/>
        <end position="106"/>
    </location>
</feature>
<feature type="compositionally biased region" description="Polar residues" evidence="1">
    <location>
        <begin position="65"/>
        <end position="86"/>
    </location>
</feature>
<keyword evidence="3" id="KW-1185">Reference proteome</keyword>
<dbReference type="HOGENOM" id="CLU_2218663_0_0_11"/>
<protein>
    <submittedName>
        <fullName evidence="2">Uncharacterized protein</fullName>
    </submittedName>
</protein>
<gene>
    <name evidence="2" type="ORF">HMPREF0298_1701</name>
</gene>
<dbReference type="Proteomes" id="UP000006196">
    <property type="component" value="Unassembled WGS sequence"/>
</dbReference>
<comment type="caution">
    <text evidence="2">The sequence shown here is derived from an EMBL/GenBank/DDBJ whole genome shotgun (WGS) entry which is preliminary data.</text>
</comment>
<proteinExistence type="predicted"/>
<evidence type="ECO:0000256" key="1">
    <source>
        <dbReference type="SAM" id="MobiDB-lite"/>
    </source>
</evidence>